<feature type="transmembrane region" description="Helical" evidence="1">
    <location>
        <begin position="147"/>
        <end position="167"/>
    </location>
</feature>
<sequence>MIGAAPSGIDPLTQASVTIAWVIALNKPFYPLYVWYLVGDGVTASLGSLIAAPIFLAIPFIARRSSLAARLALPLVGTLDTLFETKLFGPDSGTELFFAACMLLVAVSFRAGERWWQRSAAVFVFVIFVFSRNWMGMPLYAWSSDDLQILLNLNAFAVASLTTFIALRYAGIVHATEPDAEDRR</sequence>
<reference evidence="2 3" key="1">
    <citation type="submission" date="2019-12" db="EMBL/GenBank/DDBJ databases">
        <title>Shinella kummerowiae sp. nov., a symbiotic bacterium isolated from root nodules of the herbal legume Kummerowia stipulacea.</title>
        <authorList>
            <person name="Gao J."/>
        </authorList>
    </citation>
    <scope>NUCLEOTIDE SEQUENCE [LARGE SCALE GENOMIC DNA]</scope>
    <source>
        <strain evidence="2 3">CCBAU 25048</strain>
    </source>
</reference>
<accession>A0A6N8SM64</accession>
<proteinExistence type="predicted"/>
<dbReference type="AlphaFoldDB" id="A0A6N8SM64"/>
<name>A0A6N8SM64_9HYPH</name>
<feature type="transmembrane region" description="Helical" evidence="1">
    <location>
        <begin position="95"/>
        <end position="112"/>
    </location>
</feature>
<feature type="transmembrane region" description="Helical" evidence="1">
    <location>
        <begin position="119"/>
        <end position="135"/>
    </location>
</feature>
<protein>
    <submittedName>
        <fullName evidence="2">Uncharacterized protein</fullName>
    </submittedName>
</protein>
<dbReference type="EMBL" id="WUMK01000010">
    <property type="protein sequence ID" value="MXN48386.1"/>
    <property type="molecule type" value="Genomic_DNA"/>
</dbReference>
<comment type="caution">
    <text evidence="2">The sequence shown here is derived from an EMBL/GenBank/DDBJ whole genome shotgun (WGS) entry which is preliminary data.</text>
</comment>
<evidence type="ECO:0000313" key="3">
    <source>
        <dbReference type="Proteomes" id="UP000435802"/>
    </source>
</evidence>
<evidence type="ECO:0000256" key="1">
    <source>
        <dbReference type="SAM" id="Phobius"/>
    </source>
</evidence>
<keyword evidence="1" id="KW-0472">Membrane</keyword>
<feature type="transmembrane region" description="Helical" evidence="1">
    <location>
        <begin position="33"/>
        <end position="60"/>
    </location>
</feature>
<keyword evidence="3" id="KW-1185">Reference proteome</keyword>
<keyword evidence="1" id="KW-0812">Transmembrane</keyword>
<gene>
    <name evidence="2" type="ORF">GR138_24540</name>
</gene>
<keyword evidence="1" id="KW-1133">Transmembrane helix</keyword>
<organism evidence="2 3">
    <name type="scientific">Shinella kummerowiae</name>
    <dbReference type="NCBI Taxonomy" id="417745"/>
    <lineage>
        <taxon>Bacteria</taxon>
        <taxon>Pseudomonadati</taxon>
        <taxon>Pseudomonadota</taxon>
        <taxon>Alphaproteobacteria</taxon>
        <taxon>Hyphomicrobiales</taxon>
        <taxon>Rhizobiaceae</taxon>
        <taxon>Shinella</taxon>
    </lineage>
</organism>
<dbReference type="Proteomes" id="UP000435802">
    <property type="component" value="Unassembled WGS sequence"/>
</dbReference>
<evidence type="ECO:0000313" key="2">
    <source>
        <dbReference type="EMBL" id="MXN48386.1"/>
    </source>
</evidence>
<dbReference type="OrthoDB" id="7593905at2"/>